<dbReference type="AlphaFoldDB" id="A0A066Z2M3"/>
<dbReference type="NCBIfam" id="TIGR03944">
    <property type="entry name" value="dehyd_SbnB_fam"/>
    <property type="match status" value="1"/>
</dbReference>
<dbReference type="EMBL" id="JNBY01000093">
    <property type="protein sequence ID" value="KDN84430.1"/>
    <property type="molecule type" value="Genomic_DNA"/>
</dbReference>
<reference evidence="2 3" key="1">
    <citation type="submission" date="2014-05" db="EMBL/GenBank/DDBJ databases">
        <title>Draft Genome Sequence of Kitasatospora cheerisanensis KCTC 2395.</title>
        <authorList>
            <person name="Nam D.H."/>
        </authorList>
    </citation>
    <scope>NUCLEOTIDE SEQUENCE [LARGE SCALE GENOMIC DNA]</scope>
    <source>
        <strain evidence="2 3">KCTC 2395</strain>
    </source>
</reference>
<proteinExistence type="predicted"/>
<dbReference type="GO" id="GO:0016639">
    <property type="term" value="F:oxidoreductase activity, acting on the CH-NH2 group of donors, NAD or NADP as acceptor"/>
    <property type="evidence" value="ECO:0007669"/>
    <property type="project" value="InterPro"/>
</dbReference>
<dbReference type="Proteomes" id="UP000027178">
    <property type="component" value="Unassembled WGS sequence"/>
</dbReference>
<dbReference type="InterPro" id="IPR023401">
    <property type="entry name" value="ODC_N"/>
</dbReference>
<dbReference type="Gene3D" id="3.40.50.720">
    <property type="entry name" value="NAD(P)-binding Rossmann-like Domain"/>
    <property type="match status" value="1"/>
</dbReference>
<feature type="compositionally biased region" description="Polar residues" evidence="1">
    <location>
        <begin position="332"/>
        <end position="342"/>
    </location>
</feature>
<gene>
    <name evidence="2" type="ORF">KCH_42210</name>
</gene>
<comment type="caution">
    <text evidence="2">The sequence shown here is derived from an EMBL/GenBank/DDBJ whole genome shotgun (WGS) entry which is preliminary data.</text>
</comment>
<dbReference type="PIRSF" id="PIRSF001439">
    <property type="entry name" value="CryM"/>
    <property type="match status" value="1"/>
</dbReference>
<name>A0A066Z2M3_9ACTN</name>
<dbReference type="PANTHER" id="PTHR13812">
    <property type="entry name" value="KETIMINE REDUCTASE MU-CRYSTALLIN"/>
    <property type="match status" value="1"/>
</dbReference>
<evidence type="ECO:0000313" key="3">
    <source>
        <dbReference type="Proteomes" id="UP000027178"/>
    </source>
</evidence>
<keyword evidence="3" id="KW-1185">Reference proteome</keyword>
<dbReference type="Pfam" id="PF02423">
    <property type="entry name" value="OCD_Mu_crystall"/>
    <property type="match status" value="1"/>
</dbReference>
<dbReference type="OrthoDB" id="3396397at2"/>
<dbReference type="GO" id="GO:0019290">
    <property type="term" value="P:siderophore biosynthetic process"/>
    <property type="evidence" value="ECO:0007669"/>
    <property type="project" value="InterPro"/>
</dbReference>
<dbReference type="eggNOG" id="COG2423">
    <property type="taxonomic scope" value="Bacteria"/>
</dbReference>
<protein>
    <submittedName>
        <fullName evidence="2">Putative ornithine cyclodeaminase</fullName>
    </submittedName>
</protein>
<dbReference type="SUPFAM" id="SSF51735">
    <property type="entry name" value="NAD(P)-binding Rossmann-fold domains"/>
    <property type="match status" value="1"/>
</dbReference>
<feature type="region of interest" description="Disordered" evidence="1">
    <location>
        <begin position="321"/>
        <end position="342"/>
    </location>
</feature>
<dbReference type="PATRIC" id="fig|1348663.4.peg.4069"/>
<dbReference type="InterPro" id="IPR023866">
    <property type="entry name" value="SbnB"/>
</dbReference>
<dbReference type="InterPro" id="IPR003462">
    <property type="entry name" value="ODC_Mu_crystall"/>
</dbReference>
<evidence type="ECO:0000313" key="2">
    <source>
        <dbReference type="EMBL" id="KDN84430.1"/>
    </source>
</evidence>
<dbReference type="InterPro" id="IPR036291">
    <property type="entry name" value="NAD(P)-bd_dom_sf"/>
</dbReference>
<evidence type="ECO:0000256" key="1">
    <source>
        <dbReference type="SAM" id="MobiDB-lite"/>
    </source>
</evidence>
<dbReference type="HOGENOM" id="CLU_042088_3_0_11"/>
<accession>A0A066Z2M3</accession>
<dbReference type="PANTHER" id="PTHR13812:SF19">
    <property type="entry name" value="KETIMINE REDUCTASE MU-CRYSTALLIN"/>
    <property type="match status" value="1"/>
</dbReference>
<dbReference type="Gene3D" id="3.30.1780.10">
    <property type="entry name" value="ornithine cyclodeaminase, domain 1"/>
    <property type="match status" value="1"/>
</dbReference>
<dbReference type="GO" id="GO:0005737">
    <property type="term" value="C:cytoplasm"/>
    <property type="evidence" value="ECO:0007669"/>
    <property type="project" value="TreeGrafter"/>
</dbReference>
<dbReference type="RefSeq" id="WP_035864769.1">
    <property type="nucleotide sequence ID" value="NZ_KK853997.1"/>
</dbReference>
<sequence>MRILGREDVRAALADLDSTVVDLVRNAYVLHSQGKSDLPFSTFLRPLHRSDSRIIALPAYLGGPAPVMGLKWISSFPENTNRGMQRASCLCILNDLESGYPLALMEGSQISAVRTAAGAALGSGLLNAGREVRTVGLVGCGTINSQVVHFLVQVHEGLRTVLLQDAFPERAKVFAAELAAAYPDVEFRAVTLGQALTADTVSIATTDSSYWLDLADHPNRPDGQVILHLSLRDLSVASVLGAVNVVDDADHAIREQTSLHKAEQQAGHRRFVTAEIGALLDGTAELPDARTVVFSPFGLGVLDLAVAEAVLNHAEKHGLGTEVDGFDPGSHKVTSNLAGSAA</sequence>
<organism evidence="2 3">
    <name type="scientific">Kitasatospora cheerisanensis KCTC 2395</name>
    <dbReference type="NCBI Taxonomy" id="1348663"/>
    <lineage>
        <taxon>Bacteria</taxon>
        <taxon>Bacillati</taxon>
        <taxon>Actinomycetota</taxon>
        <taxon>Actinomycetes</taxon>
        <taxon>Kitasatosporales</taxon>
        <taxon>Streptomycetaceae</taxon>
        <taxon>Kitasatospora</taxon>
    </lineage>
</organism>